<sequence>MGGRGLAGPSIRRNSTGPPGYGCALSHPEAACTLVSPLTIGSSTTPPRLSKRRETSLIRPQAYVCPLTAPTKPRRQLLLYISRLLPAFRARSLHRAPSHPMRAQPLQPLHFLADPTKRRPPSRPSRPSLHPILKQPLTPPFANVDRNRPSRSSRWSHPLAHREAPQLDLNHLGIHRQEWHR</sequence>
<evidence type="ECO:0000256" key="1">
    <source>
        <dbReference type="SAM" id="MobiDB-lite"/>
    </source>
</evidence>
<keyword evidence="3" id="KW-1185">Reference proteome</keyword>
<proteinExistence type="predicted"/>
<name>A0A5C3QC62_9AGAR</name>
<gene>
    <name evidence="2" type="ORF">BDV98DRAFT_657437</name>
</gene>
<feature type="region of interest" description="Disordered" evidence="1">
    <location>
        <begin position="1"/>
        <end position="22"/>
    </location>
</feature>
<reference evidence="2 3" key="1">
    <citation type="journal article" date="2019" name="Nat. Ecol. Evol.">
        <title>Megaphylogeny resolves global patterns of mushroom evolution.</title>
        <authorList>
            <person name="Varga T."/>
            <person name="Krizsan K."/>
            <person name="Foldi C."/>
            <person name="Dima B."/>
            <person name="Sanchez-Garcia M."/>
            <person name="Sanchez-Ramirez S."/>
            <person name="Szollosi G.J."/>
            <person name="Szarkandi J.G."/>
            <person name="Papp V."/>
            <person name="Albert L."/>
            <person name="Andreopoulos W."/>
            <person name="Angelini C."/>
            <person name="Antonin V."/>
            <person name="Barry K.W."/>
            <person name="Bougher N.L."/>
            <person name="Buchanan P."/>
            <person name="Buyck B."/>
            <person name="Bense V."/>
            <person name="Catcheside P."/>
            <person name="Chovatia M."/>
            <person name="Cooper J."/>
            <person name="Damon W."/>
            <person name="Desjardin D."/>
            <person name="Finy P."/>
            <person name="Geml J."/>
            <person name="Haridas S."/>
            <person name="Hughes K."/>
            <person name="Justo A."/>
            <person name="Karasinski D."/>
            <person name="Kautmanova I."/>
            <person name="Kiss B."/>
            <person name="Kocsube S."/>
            <person name="Kotiranta H."/>
            <person name="LaButti K.M."/>
            <person name="Lechner B.E."/>
            <person name="Liimatainen K."/>
            <person name="Lipzen A."/>
            <person name="Lukacs Z."/>
            <person name="Mihaltcheva S."/>
            <person name="Morgado L.N."/>
            <person name="Niskanen T."/>
            <person name="Noordeloos M.E."/>
            <person name="Ohm R.A."/>
            <person name="Ortiz-Santana B."/>
            <person name="Ovrebo C."/>
            <person name="Racz N."/>
            <person name="Riley R."/>
            <person name="Savchenko A."/>
            <person name="Shiryaev A."/>
            <person name="Soop K."/>
            <person name="Spirin V."/>
            <person name="Szebenyi C."/>
            <person name="Tomsovsky M."/>
            <person name="Tulloss R.E."/>
            <person name="Uehling J."/>
            <person name="Grigoriev I.V."/>
            <person name="Vagvolgyi C."/>
            <person name="Papp T."/>
            <person name="Martin F.M."/>
            <person name="Miettinen O."/>
            <person name="Hibbett D.S."/>
            <person name="Nagy L.G."/>
        </authorList>
    </citation>
    <scope>NUCLEOTIDE SEQUENCE [LARGE SCALE GENOMIC DNA]</scope>
    <source>
        <strain evidence="2 3">CBS 309.79</strain>
    </source>
</reference>
<dbReference type="AlphaFoldDB" id="A0A5C3QC62"/>
<accession>A0A5C3QC62</accession>
<dbReference type="Proteomes" id="UP000305067">
    <property type="component" value="Unassembled WGS sequence"/>
</dbReference>
<dbReference type="EMBL" id="ML178834">
    <property type="protein sequence ID" value="TFK99331.1"/>
    <property type="molecule type" value="Genomic_DNA"/>
</dbReference>
<evidence type="ECO:0000313" key="3">
    <source>
        <dbReference type="Proteomes" id="UP000305067"/>
    </source>
</evidence>
<feature type="region of interest" description="Disordered" evidence="1">
    <location>
        <begin position="112"/>
        <end position="168"/>
    </location>
</feature>
<protein>
    <submittedName>
        <fullName evidence="2">Uncharacterized protein</fullName>
    </submittedName>
</protein>
<evidence type="ECO:0000313" key="2">
    <source>
        <dbReference type="EMBL" id="TFK99331.1"/>
    </source>
</evidence>
<organism evidence="2 3">
    <name type="scientific">Pterulicium gracile</name>
    <dbReference type="NCBI Taxonomy" id="1884261"/>
    <lineage>
        <taxon>Eukaryota</taxon>
        <taxon>Fungi</taxon>
        <taxon>Dikarya</taxon>
        <taxon>Basidiomycota</taxon>
        <taxon>Agaricomycotina</taxon>
        <taxon>Agaricomycetes</taxon>
        <taxon>Agaricomycetidae</taxon>
        <taxon>Agaricales</taxon>
        <taxon>Pleurotineae</taxon>
        <taxon>Pterulaceae</taxon>
        <taxon>Pterulicium</taxon>
    </lineage>
</organism>